<comment type="caution">
    <text evidence="4">The sequence shown here is derived from an EMBL/GenBank/DDBJ whole genome shotgun (WGS) entry which is preliminary data.</text>
</comment>
<evidence type="ECO:0000256" key="1">
    <source>
        <dbReference type="ARBA" id="ARBA00023235"/>
    </source>
</evidence>
<reference evidence="5" key="1">
    <citation type="submission" date="2020-01" db="EMBL/GenBank/DDBJ databases">
        <title>Draft genome sequence of the Termite Coptotermes fromosanus.</title>
        <authorList>
            <person name="Itakura S."/>
            <person name="Yosikawa Y."/>
            <person name="Umezawa K."/>
        </authorList>
    </citation>
    <scope>NUCLEOTIDE SEQUENCE [LARGE SCALE GENOMIC DNA]</scope>
</reference>
<dbReference type="GO" id="GO:0006004">
    <property type="term" value="P:fucose metabolic process"/>
    <property type="evidence" value="ECO:0007669"/>
    <property type="project" value="TreeGrafter"/>
</dbReference>
<evidence type="ECO:0000256" key="2">
    <source>
        <dbReference type="ARBA" id="ARBA00036324"/>
    </source>
</evidence>
<protein>
    <recommendedName>
        <fullName evidence="3">L-fucose mutarotase</fullName>
        <ecNumber evidence="3">5.1.3.29</ecNumber>
    </recommendedName>
</protein>
<gene>
    <name evidence="4" type="ORF">Cfor_02516</name>
</gene>
<name>A0A6L2PPN6_COPFO</name>
<dbReference type="GO" id="GO:0042806">
    <property type="term" value="F:fucose binding"/>
    <property type="evidence" value="ECO:0007669"/>
    <property type="project" value="TreeGrafter"/>
</dbReference>
<dbReference type="SUPFAM" id="SSF102546">
    <property type="entry name" value="RbsD-like"/>
    <property type="match status" value="1"/>
</dbReference>
<dbReference type="PANTHER" id="PTHR31690">
    <property type="entry name" value="FUCOSE MUTAROTASE"/>
    <property type="match status" value="1"/>
</dbReference>
<dbReference type="EMBL" id="BLKM01000338">
    <property type="protein sequence ID" value="GFG31897.1"/>
    <property type="molecule type" value="Genomic_DNA"/>
</dbReference>
<organism evidence="4 5">
    <name type="scientific">Coptotermes formosanus</name>
    <name type="common">Formosan subterranean termite</name>
    <dbReference type="NCBI Taxonomy" id="36987"/>
    <lineage>
        <taxon>Eukaryota</taxon>
        <taxon>Metazoa</taxon>
        <taxon>Ecdysozoa</taxon>
        <taxon>Arthropoda</taxon>
        <taxon>Hexapoda</taxon>
        <taxon>Insecta</taxon>
        <taxon>Pterygota</taxon>
        <taxon>Neoptera</taxon>
        <taxon>Polyneoptera</taxon>
        <taxon>Dictyoptera</taxon>
        <taxon>Blattodea</taxon>
        <taxon>Blattoidea</taxon>
        <taxon>Termitoidae</taxon>
        <taxon>Rhinotermitidae</taxon>
        <taxon>Coptotermes</taxon>
    </lineage>
</organism>
<dbReference type="OrthoDB" id="10011710at2759"/>
<proteinExistence type="predicted"/>
<dbReference type="InterPro" id="IPR007721">
    <property type="entry name" value="RbsD_FucU"/>
</dbReference>
<dbReference type="Pfam" id="PF05025">
    <property type="entry name" value="RbsD_FucU"/>
    <property type="match status" value="1"/>
</dbReference>
<evidence type="ECO:0000313" key="4">
    <source>
        <dbReference type="EMBL" id="GFG31897.1"/>
    </source>
</evidence>
<keyword evidence="5" id="KW-1185">Reference proteome</keyword>
<dbReference type="Proteomes" id="UP000502823">
    <property type="component" value="Unassembled WGS sequence"/>
</dbReference>
<evidence type="ECO:0000313" key="5">
    <source>
        <dbReference type="Proteomes" id="UP000502823"/>
    </source>
</evidence>
<feature type="non-terminal residue" evidence="4">
    <location>
        <position position="106"/>
    </location>
</feature>
<evidence type="ECO:0000256" key="3">
    <source>
        <dbReference type="ARBA" id="ARBA00038859"/>
    </source>
</evidence>
<dbReference type="InParanoid" id="A0A6L2PPN6"/>
<sequence length="106" mass="11571">LGDANFPSTSVAKAAGTQVIHADGHDIPKLLKAILQLMPLDKSVESPVTLMAVTDADVKRGLTTPIWDTYQEIVNKAEGRDVRITTLERFAFYERAKKAYAVVNTG</sequence>
<comment type="catalytic activity">
    <reaction evidence="2">
        <text>alpha-L-fucose = beta-L-fucose</text>
        <dbReference type="Rhea" id="RHEA:25580"/>
        <dbReference type="ChEBI" id="CHEBI:42548"/>
        <dbReference type="ChEBI" id="CHEBI:42589"/>
        <dbReference type="EC" id="5.1.3.29"/>
    </reaction>
</comment>
<dbReference type="Gene3D" id="3.40.1650.10">
    <property type="entry name" value="RbsD-like domain"/>
    <property type="match status" value="1"/>
</dbReference>
<dbReference type="InterPro" id="IPR050443">
    <property type="entry name" value="RbsD/FucU_mutarotase"/>
</dbReference>
<dbReference type="AlphaFoldDB" id="A0A6L2PPN6"/>
<accession>A0A6L2PPN6</accession>
<dbReference type="EC" id="5.1.3.29" evidence="3"/>
<keyword evidence="1" id="KW-0413">Isomerase</keyword>
<dbReference type="InterPro" id="IPR023750">
    <property type="entry name" value="RbsD-like_sf"/>
</dbReference>
<dbReference type="PANTHER" id="PTHR31690:SF4">
    <property type="entry name" value="FUCOSE MUTAROTASE"/>
    <property type="match status" value="1"/>
</dbReference>
<feature type="non-terminal residue" evidence="4">
    <location>
        <position position="1"/>
    </location>
</feature>
<dbReference type="GO" id="GO:0036373">
    <property type="term" value="F:L-fucose mutarotase activity"/>
    <property type="evidence" value="ECO:0007669"/>
    <property type="project" value="UniProtKB-EC"/>
</dbReference>